<sequence length="252" mass="28220">MSTALSKDDFVARLREEGEKRYHDHHPFHIRMHEGSLTRAQIQAWVLNRYYYQTRIPIKDAIILSKSDDPAFRRMWMQRIVDHDGAAEGEGGLAQWQRLAGGVGLDVAAVKSLARVLPGVRFACDGYVQLVRERPLVEAVASSLTEFFSPDIMTRRIAAWETHYPWVDGETLAYFRNRVTRAKVDSRQAIDYVLAHAATREQQERCLDALITKCHILWALLDAVSNATGVPAATGATNATNAIGVAHEPGAR</sequence>
<dbReference type="Pfam" id="PF03070">
    <property type="entry name" value="TENA_THI-4"/>
    <property type="match status" value="1"/>
</dbReference>
<protein>
    <recommendedName>
        <fullName evidence="3">Pyrroloquinoline-quinone synthase</fullName>
        <ecNumber evidence="3">1.3.3.11</ecNumber>
    </recommendedName>
    <alternativeName>
        <fullName evidence="3">Coenzyme PQQ synthesis protein C</fullName>
    </alternativeName>
    <alternativeName>
        <fullName evidence="3">Pyrroloquinoline quinone biosynthesis protein C</fullName>
    </alternativeName>
</protein>
<dbReference type="InterPro" id="IPR011845">
    <property type="entry name" value="PqqC"/>
</dbReference>
<name>A0ABZ2LX71_9BACT</name>
<dbReference type="EMBL" id="CP089984">
    <property type="protein sequence ID" value="WXB15533.1"/>
    <property type="molecule type" value="Genomic_DNA"/>
</dbReference>
<keyword evidence="1 3" id="KW-0884">PQQ biosynthesis</keyword>
<keyword evidence="2 3" id="KW-0560">Oxidoreductase</keyword>
<evidence type="ECO:0000313" key="6">
    <source>
        <dbReference type="Proteomes" id="UP001370348"/>
    </source>
</evidence>
<reference evidence="5 6" key="1">
    <citation type="submission" date="2021-12" db="EMBL/GenBank/DDBJ databases">
        <title>Discovery of the Pendulisporaceae a myxobacterial family with distinct sporulation behavior and unique specialized metabolism.</title>
        <authorList>
            <person name="Garcia R."/>
            <person name="Popoff A."/>
            <person name="Bader C.D."/>
            <person name="Loehr J."/>
            <person name="Walesch S."/>
            <person name="Walt C."/>
            <person name="Boldt J."/>
            <person name="Bunk B."/>
            <person name="Haeckl F.J.F.P.J."/>
            <person name="Gunesch A.P."/>
            <person name="Birkelbach J."/>
            <person name="Nuebel U."/>
            <person name="Pietschmann T."/>
            <person name="Bach T."/>
            <person name="Mueller R."/>
        </authorList>
    </citation>
    <scope>NUCLEOTIDE SEQUENCE [LARGE SCALE GENOMIC DNA]</scope>
    <source>
        <strain evidence="5 6">MSr11954</strain>
    </source>
</reference>
<evidence type="ECO:0000313" key="5">
    <source>
        <dbReference type="EMBL" id="WXB15533.1"/>
    </source>
</evidence>
<dbReference type="EC" id="1.3.3.11" evidence="3"/>
<keyword evidence="6" id="KW-1185">Reference proteome</keyword>
<dbReference type="PANTHER" id="PTHR40279">
    <property type="entry name" value="PQQC-LIKE PROTEIN"/>
    <property type="match status" value="1"/>
</dbReference>
<comment type="similarity">
    <text evidence="3">Belongs to the PqqC family.</text>
</comment>
<dbReference type="SUPFAM" id="SSF48613">
    <property type="entry name" value="Heme oxygenase-like"/>
    <property type="match status" value="1"/>
</dbReference>
<dbReference type="HAMAP" id="MF_00654">
    <property type="entry name" value="PQQ_syn_PqqC"/>
    <property type="match status" value="1"/>
</dbReference>
<dbReference type="InterPro" id="IPR004305">
    <property type="entry name" value="Thiaminase-2/PQQC"/>
</dbReference>
<comment type="function">
    <text evidence="3">Ring cyclization and eight-electron oxidation of 3a-(2-amino-2-carboxyethyl)-4,5-dioxo-4,5,6,7,8,9-hexahydroquinoline-7,9-dicarboxylic-acid to PQQ.</text>
</comment>
<dbReference type="Proteomes" id="UP001370348">
    <property type="component" value="Chromosome"/>
</dbReference>
<evidence type="ECO:0000256" key="2">
    <source>
        <dbReference type="ARBA" id="ARBA00023002"/>
    </source>
</evidence>
<dbReference type="PANTHER" id="PTHR40279:SF3">
    <property type="entry name" value="4-AMINOBENZOATE SYNTHASE"/>
    <property type="match status" value="1"/>
</dbReference>
<dbReference type="RefSeq" id="WP_394825163.1">
    <property type="nucleotide sequence ID" value="NZ_CP089984.1"/>
</dbReference>
<dbReference type="GO" id="GO:0033732">
    <property type="term" value="F:pyrroloquinoline-quinone synthase activity"/>
    <property type="evidence" value="ECO:0007669"/>
    <property type="project" value="UniProtKB-EC"/>
</dbReference>
<dbReference type="Gene3D" id="1.20.910.10">
    <property type="entry name" value="Heme oxygenase-like"/>
    <property type="match status" value="1"/>
</dbReference>
<evidence type="ECO:0000256" key="1">
    <source>
        <dbReference type="ARBA" id="ARBA00022905"/>
    </source>
</evidence>
<evidence type="ECO:0000259" key="4">
    <source>
        <dbReference type="Pfam" id="PF03070"/>
    </source>
</evidence>
<comment type="catalytic activity">
    <reaction evidence="3">
        <text>6-(2-amino-2-carboxyethyl)-7,8-dioxo-1,2,3,4,7,8-hexahydroquinoline-2,4-dicarboxylate + 3 O2 = pyrroloquinoline quinone + 2 H2O2 + 2 H2O + H(+)</text>
        <dbReference type="Rhea" id="RHEA:10692"/>
        <dbReference type="ChEBI" id="CHEBI:15377"/>
        <dbReference type="ChEBI" id="CHEBI:15378"/>
        <dbReference type="ChEBI" id="CHEBI:15379"/>
        <dbReference type="ChEBI" id="CHEBI:16240"/>
        <dbReference type="ChEBI" id="CHEBI:58442"/>
        <dbReference type="ChEBI" id="CHEBI:58778"/>
        <dbReference type="EC" id="1.3.3.11"/>
    </reaction>
</comment>
<dbReference type="NCBIfam" id="TIGR02111">
    <property type="entry name" value="PQQ_syn_pqqC"/>
    <property type="match status" value="1"/>
</dbReference>
<organism evidence="5 6">
    <name type="scientific">Pendulispora albinea</name>
    <dbReference type="NCBI Taxonomy" id="2741071"/>
    <lineage>
        <taxon>Bacteria</taxon>
        <taxon>Pseudomonadati</taxon>
        <taxon>Myxococcota</taxon>
        <taxon>Myxococcia</taxon>
        <taxon>Myxococcales</taxon>
        <taxon>Sorangiineae</taxon>
        <taxon>Pendulisporaceae</taxon>
        <taxon>Pendulispora</taxon>
    </lineage>
</organism>
<accession>A0ABZ2LX71</accession>
<gene>
    <name evidence="3 5" type="primary">pqqC</name>
    <name evidence="5" type="ORF">LZC94_47895</name>
</gene>
<dbReference type="InterPro" id="IPR016084">
    <property type="entry name" value="Haem_Oase-like_multi-hlx"/>
</dbReference>
<dbReference type="InterPro" id="IPR039068">
    <property type="entry name" value="PqqC-like"/>
</dbReference>
<proteinExistence type="inferred from homology"/>
<comment type="pathway">
    <text evidence="3">Cofactor biosynthesis; pyrroloquinoline quinone biosynthesis.</text>
</comment>
<evidence type="ECO:0000256" key="3">
    <source>
        <dbReference type="HAMAP-Rule" id="MF_00654"/>
    </source>
</evidence>
<feature type="domain" description="Thiaminase-2/PQQC" evidence="4">
    <location>
        <begin position="13"/>
        <end position="222"/>
    </location>
</feature>